<dbReference type="RefSeq" id="WP_251946698.1">
    <property type="nucleotide sequence ID" value="NZ_JAMRYM010000069.1"/>
</dbReference>
<comment type="caution">
    <text evidence="1">The sequence shown here is derived from an EMBL/GenBank/DDBJ whole genome shotgun (WGS) entry which is preliminary data.</text>
</comment>
<evidence type="ECO:0000313" key="1">
    <source>
        <dbReference type="EMBL" id="MCM6763536.1"/>
    </source>
</evidence>
<sequence length="79" mass="8189">MVNSSRRWQVGAIVARVRASAAIGAAALDTATRAGLKLEVLRIADSVDAGRIGTEQAIDAFRRIVDEVTGGRSEPIAGG</sequence>
<gene>
    <name evidence="1" type="ORF">NB037_14020</name>
</gene>
<accession>A0A9X2E066</accession>
<organism evidence="1 2">
    <name type="scientific">Rathayibacter rubneri</name>
    <dbReference type="NCBI Taxonomy" id="2950106"/>
    <lineage>
        <taxon>Bacteria</taxon>
        <taxon>Bacillati</taxon>
        <taxon>Actinomycetota</taxon>
        <taxon>Actinomycetes</taxon>
        <taxon>Micrococcales</taxon>
        <taxon>Microbacteriaceae</taxon>
        <taxon>Rathayibacter</taxon>
    </lineage>
</organism>
<protein>
    <submittedName>
        <fullName evidence="1">Uncharacterized protein</fullName>
    </submittedName>
</protein>
<dbReference type="Proteomes" id="UP001155240">
    <property type="component" value="Unassembled WGS sequence"/>
</dbReference>
<evidence type="ECO:0000313" key="2">
    <source>
        <dbReference type="Proteomes" id="UP001155240"/>
    </source>
</evidence>
<dbReference type="AlphaFoldDB" id="A0A9X2E066"/>
<proteinExistence type="predicted"/>
<keyword evidence="2" id="KW-1185">Reference proteome</keyword>
<dbReference type="EMBL" id="JAMRYM010000069">
    <property type="protein sequence ID" value="MCM6763536.1"/>
    <property type="molecule type" value="Genomic_DNA"/>
</dbReference>
<reference evidence="1" key="1">
    <citation type="submission" date="2022-06" db="EMBL/GenBank/DDBJ databases">
        <title>Whole genome shotgun sequencing (WGS) of Rathayibacter sp. ZW T2_19, isolated from stored onions (Allium cepa).</title>
        <authorList>
            <person name="Stoll D.A."/>
            <person name="Huch M."/>
        </authorList>
    </citation>
    <scope>NUCLEOTIDE SEQUENCE</scope>
    <source>
        <strain evidence="1">ZW T2_19</strain>
    </source>
</reference>
<name>A0A9X2E066_9MICO</name>